<dbReference type="NCBIfam" id="TIGR04183">
    <property type="entry name" value="Por_Secre_tail"/>
    <property type="match status" value="1"/>
</dbReference>
<comment type="caution">
    <text evidence="3">The sequence shown here is derived from an EMBL/GenBank/DDBJ whole genome shotgun (WGS) entry which is preliminary data.</text>
</comment>
<evidence type="ECO:0000259" key="1">
    <source>
        <dbReference type="Pfam" id="PF18962"/>
    </source>
</evidence>
<dbReference type="Pfam" id="PF19081">
    <property type="entry name" value="Ig_7"/>
    <property type="match status" value="2"/>
</dbReference>
<evidence type="ECO:0000259" key="2">
    <source>
        <dbReference type="Pfam" id="PF19081"/>
    </source>
</evidence>
<keyword evidence="4" id="KW-1185">Reference proteome</keyword>
<sequence>MFPFIISRWCIGGCISLLLLMFTVAGKSQTVPCNSANAQVTETSGICIGCYVDNPGLAVDNNPVTFSTLHVILGLLGGYTQQQLIFPAKSNAGDSVKIFLTTPVGLLDLNILGNVEVATYNGMVYNNDRKPINNELLHLQLISSQQFLLSWAPSRPFDKVEIRLNSGVLQLLNAINIGYAHLEVPKPLAISPLVKVCNGKPASLGVTGPAGVMYDWYRQSVGGIPVFTGADYTTRPVKGDSSYYVQAKRGDCPNPERTLIKVTALPLPGRPLVSEPVDSICKGTPAAFIASSVPNITHYWFGVSMGGVPLLAADTFITTPLGTNTAFYVEARETTGCVSSSRAAVMASILPPGPGVSMGAPRTWGGTGGDKFTAIINSPYSSDKGFLVAGVTASNDGDLSGQNHGLLDWWLVKLDSANNRKWSRTIGTAGVDSLHGIVATADKKFVVCGVFNLQTNPVGQIVGIDGNGNTLWSLQTNLRNHIPATLLNVTKIVVVGTTANAINLMLLNSTGAIIRTVSYPGNYASDKVSVIPLTDGGLLIAGSTSAGSVYGKDVFIARVDSFLNRQWEKVFLTEGDDIMVSIQPAGEGRFIVSNVIQDNLLQHAAARVMKLSEDGILKFLKVFKVGTLSASGYKDMDHSRFSPKRGGLIDVNVSNVLNCNNVNVLSKDERAACESSCRKGGCRVSKYPDLSSVSSEKRTLPVRAQHTTLAIQLPEGGADGKLYLVELDSIGNVVAIQADTTQVFAPAATTYIPGGGALMVGATSGVSKAKLAKVDPPSCLPDVMPSLPLSALLVQDTLPVISRDNVLATHVDSKEQSSSLIVFPNPFTESLSCRYQVKKAGKIVIRLINMGSGQYTILRTVTATAGMYNLQVNTRHYPAGMYILQLEQAGEKQVSKLIKLN</sequence>
<accession>A0ABT3IWH0</accession>
<gene>
    <name evidence="3" type="ORF">OL497_30700</name>
</gene>
<proteinExistence type="predicted"/>
<dbReference type="InterPro" id="IPR011047">
    <property type="entry name" value="Quinoprotein_ADH-like_sf"/>
</dbReference>
<dbReference type="PANTHER" id="PTHR42754">
    <property type="entry name" value="ENDOGLUCANASE"/>
    <property type="match status" value="1"/>
</dbReference>
<feature type="domain" description="Secretion system C-terminal sorting" evidence="1">
    <location>
        <begin position="822"/>
        <end position="898"/>
    </location>
</feature>
<reference evidence="3 4" key="1">
    <citation type="submission" date="2022-10" db="EMBL/GenBank/DDBJ databases">
        <title>Chitinophaga nivalis PC15 sp. nov., isolated from Pyeongchang county, South Korea.</title>
        <authorList>
            <person name="Trinh H.N."/>
        </authorList>
    </citation>
    <scope>NUCLEOTIDE SEQUENCE [LARGE SCALE GENOMIC DNA]</scope>
    <source>
        <strain evidence="3 4">PC14</strain>
    </source>
</reference>
<name>A0ABT3IWH0_9BACT</name>
<dbReference type="RefSeq" id="WP_264735105.1">
    <property type="nucleotide sequence ID" value="NZ_JAPDNR010000001.1"/>
</dbReference>
<evidence type="ECO:0000313" key="3">
    <source>
        <dbReference type="EMBL" id="MCW3488303.1"/>
    </source>
</evidence>
<dbReference type="Proteomes" id="UP001207742">
    <property type="component" value="Unassembled WGS sequence"/>
</dbReference>
<protein>
    <submittedName>
        <fullName evidence="3">T9SS type A sorting domain-containing protein</fullName>
    </submittedName>
</protein>
<dbReference type="SUPFAM" id="SSF50998">
    <property type="entry name" value="Quinoprotein alcohol dehydrogenase-like"/>
    <property type="match status" value="1"/>
</dbReference>
<organism evidence="3 4">
    <name type="scientific">Chitinophaga nivalis</name>
    <dbReference type="NCBI Taxonomy" id="2991709"/>
    <lineage>
        <taxon>Bacteria</taxon>
        <taxon>Pseudomonadati</taxon>
        <taxon>Bacteroidota</taxon>
        <taxon>Chitinophagia</taxon>
        <taxon>Chitinophagales</taxon>
        <taxon>Chitinophagaceae</taxon>
        <taxon>Chitinophaga</taxon>
    </lineage>
</organism>
<dbReference type="EMBL" id="JAPDNS010000002">
    <property type="protein sequence ID" value="MCW3488303.1"/>
    <property type="molecule type" value="Genomic_DNA"/>
</dbReference>
<dbReference type="Pfam" id="PF18962">
    <property type="entry name" value="Por_Secre_tail"/>
    <property type="match status" value="1"/>
</dbReference>
<feature type="domain" description="Ig-like" evidence="2">
    <location>
        <begin position="268"/>
        <end position="351"/>
    </location>
</feature>
<dbReference type="InterPro" id="IPR044023">
    <property type="entry name" value="Ig_7"/>
</dbReference>
<feature type="domain" description="Ig-like" evidence="2">
    <location>
        <begin position="192"/>
        <end position="266"/>
    </location>
</feature>
<evidence type="ECO:0000313" key="4">
    <source>
        <dbReference type="Proteomes" id="UP001207742"/>
    </source>
</evidence>
<dbReference type="InterPro" id="IPR026444">
    <property type="entry name" value="Secre_tail"/>
</dbReference>
<dbReference type="PANTHER" id="PTHR42754:SF1">
    <property type="entry name" value="LIPOPROTEIN"/>
    <property type="match status" value="1"/>
</dbReference>